<dbReference type="GO" id="GO:0046872">
    <property type="term" value="F:metal ion binding"/>
    <property type="evidence" value="ECO:0007669"/>
    <property type="project" value="UniProtKB-KW"/>
</dbReference>
<comment type="caution">
    <text evidence="6">The sequence shown here is derived from an EMBL/GenBank/DDBJ whole genome shotgun (WGS) entry which is preliminary data.</text>
</comment>
<dbReference type="InterPro" id="IPR036188">
    <property type="entry name" value="FAD/NAD-bd_sf"/>
</dbReference>
<evidence type="ECO:0000313" key="6">
    <source>
        <dbReference type="EMBL" id="KAA5537991.1"/>
    </source>
</evidence>
<evidence type="ECO:0000256" key="5">
    <source>
        <dbReference type="ARBA" id="ARBA00023014"/>
    </source>
</evidence>
<evidence type="ECO:0000256" key="3">
    <source>
        <dbReference type="ARBA" id="ARBA00023002"/>
    </source>
</evidence>
<keyword evidence="3" id="KW-0560">Oxidoreductase</keyword>
<dbReference type="GO" id="GO:0016491">
    <property type="term" value="F:oxidoreductase activity"/>
    <property type="evidence" value="ECO:0007669"/>
    <property type="project" value="UniProtKB-KW"/>
</dbReference>
<dbReference type="PANTHER" id="PTHR43498">
    <property type="entry name" value="FERREDOXIN:COB-COM HETERODISULFIDE REDUCTASE SUBUNIT A"/>
    <property type="match status" value="1"/>
</dbReference>
<dbReference type="InterPro" id="IPR039650">
    <property type="entry name" value="HdrA-like"/>
</dbReference>
<dbReference type="EMBL" id="VWOX01000034">
    <property type="protein sequence ID" value="KAA5537991.1"/>
    <property type="molecule type" value="Genomic_DNA"/>
</dbReference>
<keyword evidence="1" id="KW-0004">4Fe-4S</keyword>
<keyword evidence="2" id="KW-0479">Metal-binding</keyword>
<protein>
    <submittedName>
        <fullName evidence="6">FAD-dependent oxidoreductase</fullName>
    </submittedName>
</protein>
<dbReference type="AlphaFoldDB" id="A0A5M6CRY7"/>
<name>A0A5M6CRY7_9BACT</name>
<dbReference type="PANTHER" id="PTHR43498:SF1">
    <property type="entry name" value="COB--COM HETERODISULFIDE REDUCTASE IRON-SULFUR SUBUNIT A"/>
    <property type="match status" value="1"/>
</dbReference>
<evidence type="ECO:0000313" key="7">
    <source>
        <dbReference type="Proteomes" id="UP000324479"/>
    </source>
</evidence>
<dbReference type="GO" id="GO:0051539">
    <property type="term" value="F:4 iron, 4 sulfur cluster binding"/>
    <property type="evidence" value="ECO:0007669"/>
    <property type="project" value="UniProtKB-KW"/>
</dbReference>
<sequence length="730" mass="80493">MHCETGSTFLFTGNCTSASLQQKRERVAEFFSPSRLREGRGGACDDAGRAVTELCSLEVCFGPTLPGASCLASDPTASGRVKVFGIQSRRIKFRRILRVGRKRCRQIGGHLPSPTGQNMKQTFSIFIATLTFAAFTIRAEASDSDANPVDVAIYGATPAGISAALAVAESGRDVLLIEPTGRIGGMITHGLSHSDFHSFESLNGPFLDFSQRVLQHYRTTFGDDSPQARDCFRGTHGEPSVNLLIFQRMIAEKPTIRILTEHRLADVSVDNHSITTLTLSRPKAAPITITPGIVIDASYEGDLLAAAGVPYRVGREAKSEYGESLAPEQADDQVQGYNFRLCMTQDPKNRVPIPVPKNYSREDYADIVPLVKAGEFPSAFGYPGRRFMLKAHLPILPGGKHDINDVSKSLVRLSMPRRSRDYPEGDLATRRRIEQEHLDWQFGLIHFVQTDPALPEAFRNEAATWGLCRDEFTETEHIPPQIYVREARRMVGLHAYTQSDTQYAPQDARARLHPDSIAVGEYSHNCHGTGHEGPMIGGKHTGEFYQGVAPYQIPYGVIVPKETRNLLVPTACSASHVGFCAIRLEPIWMSLGGAAGHAADLALATNQPVQQVAVESLQRRIWAHGGATIHASDVPPDHADFTAVQWWGGLGGLHGLEPAPEKPGMRGQHIVSQYFEAFPGHRVQLDKPLDEKLRRRWTALSKQHHLPIPTKSNTRGDWIREVFQQSEVHP</sequence>
<evidence type="ECO:0000256" key="2">
    <source>
        <dbReference type="ARBA" id="ARBA00022723"/>
    </source>
</evidence>
<keyword evidence="4" id="KW-0408">Iron</keyword>
<gene>
    <name evidence="6" type="ORF">FYK55_27835</name>
</gene>
<reference evidence="6 7" key="1">
    <citation type="submission" date="2019-08" db="EMBL/GenBank/DDBJ databases">
        <authorList>
            <person name="Dhanesh K."/>
            <person name="Kumar G."/>
            <person name="Sasikala C."/>
            <person name="Venkata Ramana C."/>
        </authorList>
    </citation>
    <scope>NUCLEOTIDE SEQUENCE [LARGE SCALE GENOMIC DNA]</scope>
    <source>
        <strain evidence="6 7">JC645</strain>
    </source>
</reference>
<dbReference type="Pfam" id="PF12831">
    <property type="entry name" value="FAD_oxidored"/>
    <property type="match status" value="1"/>
</dbReference>
<dbReference type="Proteomes" id="UP000324479">
    <property type="component" value="Unassembled WGS sequence"/>
</dbReference>
<dbReference type="Gene3D" id="3.50.50.60">
    <property type="entry name" value="FAD/NAD(P)-binding domain"/>
    <property type="match status" value="1"/>
</dbReference>
<proteinExistence type="predicted"/>
<evidence type="ECO:0000256" key="4">
    <source>
        <dbReference type="ARBA" id="ARBA00023004"/>
    </source>
</evidence>
<organism evidence="6 7">
    <name type="scientific">Roseiconus nitratireducens</name>
    <dbReference type="NCBI Taxonomy" id="2605748"/>
    <lineage>
        <taxon>Bacteria</taxon>
        <taxon>Pseudomonadati</taxon>
        <taxon>Planctomycetota</taxon>
        <taxon>Planctomycetia</taxon>
        <taxon>Pirellulales</taxon>
        <taxon>Pirellulaceae</taxon>
        <taxon>Roseiconus</taxon>
    </lineage>
</organism>
<dbReference type="SUPFAM" id="SSF51905">
    <property type="entry name" value="FAD/NAD(P)-binding domain"/>
    <property type="match status" value="1"/>
</dbReference>
<accession>A0A5M6CRY7</accession>
<keyword evidence="7" id="KW-1185">Reference proteome</keyword>
<evidence type="ECO:0000256" key="1">
    <source>
        <dbReference type="ARBA" id="ARBA00022485"/>
    </source>
</evidence>
<keyword evidence="5" id="KW-0411">Iron-sulfur</keyword>